<dbReference type="Proteomes" id="UP000010478">
    <property type="component" value="Chromosome"/>
</dbReference>
<dbReference type="RefSeq" id="WP_015179452.1">
    <property type="nucleotide sequence ID" value="NC_019729.1"/>
</dbReference>
<dbReference type="AlphaFoldDB" id="K9VRY4"/>
<protein>
    <submittedName>
        <fullName evidence="1">Uncharacterized protein</fullName>
    </submittedName>
</protein>
<evidence type="ECO:0000313" key="1">
    <source>
        <dbReference type="EMBL" id="AFZ10252.1"/>
    </source>
</evidence>
<keyword evidence="2" id="KW-1185">Reference proteome</keyword>
<organism evidence="1 2">
    <name type="scientific">Phormidium nigroviride PCC 7112</name>
    <dbReference type="NCBI Taxonomy" id="179408"/>
    <lineage>
        <taxon>Bacteria</taxon>
        <taxon>Bacillati</taxon>
        <taxon>Cyanobacteriota</taxon>
        <taxon>Cyanophyceae</taxon>
        <taxon>Oscillatoriophycideae</taxon>
        <taxon>Oscillatoriales</taxon>
        <taxon>Oscillatoriaceae</taxon>
        <taxon>Phormidium</taxon>
    </lineage>
</organism>
<dbReference type="HOGENOM" id="CLU_2207389_0_0_3"/>
<dbReference type="eggNOG" id="ENOG5034AJ9">
    <property type="taxonomic scope" value="Bacteria"/>
</dbReference>
<reference evidence="1 2" key="1">
    <citation type="submission" date="2012-05" db="EMBL/GenBank/DDBJ databases">
        <title>Finished chromosome of genome of Oscillatoria sp. PCC 7112.</title>
        <authorList>
            <consortium name="US DOE Joint Genome Institute"/>
            <person name="Gugger M."/>
            <person name="Coursin T."/>
            <person name="Rippka R."/>
            <person name="Tandeau De Marsac N."/>
            <person name="Huntemann M."/>
            <person name="Wei C.-L."/>
            <person name="Han J."/>
            <person name="Detter J.C."/>
            <person name="Han C."/>
            <person name="Tapia R."/>
            <person name="Davenport K."/>
            <person name="Daligault H."/>
            <person name="Erkkila T."/>
            <person name="Gu W."/>
            <person name="Munk A.C.C."/>
            <person name="Teshima H."/>
            <person name="Xu Y."/>
            <person name="Chain P."/>
            <person name="Chen A."/>
            <person name="Krypides N."/>
            <person name="Mavromatis K."/>
            <person name="Markowitz V."/>
            <person name="Szeto E."/>
            <person name="Ivanova N."/>
            <person name="Mikhailova N."/>
            <person name="Ovchinnikova G."/>
            <person name="Pagani I."/>
            <person name="Pati A."/>
            <person name="Goodwin L."/>
            <person name="Peters L."/>
            <person name="Pitluck S."/>
            <person name="Woyke T."/>
            <person name="Kerfeld C."/>
        </authorList>
    </citation>
    <scope>NUCLEOTIDE SEQUENCE [LARGE SCALE GENOMIC DNA]</scope>
    <source>
        <strain evidence="1 2">PCC 7112</strain>
    </source>
</reference>
<proteinExistence type="predicted"/>
<dbReference type="KEGG" id="oni:Osc7112_6061"/>
<name>K9VRY4_9CYAN</name>
<accession>K9VRY4</accession>
<gene>
    <name evidence="1" type="ORF">Osc7112_6061</name>
</gene>
<sequence length="107" mass="11071">MLISDLSYLENVSENDLILGGAALGLDAFSSVDSGNTLTATDIILRNQGQVTKATGTGTAIAIGTDPLAGVDVYYAGFDKVKVKIKSGSGANYAYETVTVKAMDLPH</sequence>
<evidence type="ECO:0000313" key="2">
    <source>
        <dbReference type="Proteomes" id="UP000010478"/>
    </source>
</evidence>
<dbReference type="EMBL" id="CP003614">
    <property type="protein sequence ID" value="AFZ10252.1"/>
    <property type="molecule type" value="Genomic_DNA"/>
</dbReference>
<dbReference type="STRING" id="179408.Osc7112_6061"/>